<evidence type="ECO:0000313" key="2">
    <source>
        <dbReference type="Proteomes" id="UP000799324"/>
    </source>
</evidence>
<keyword evidence="2" id="KW-1185">Reference proteome</keyword>
<dbReference type="EMBL" id="MU004338">
    <property type="protein sequence ID" value="KAF2656299.1"/>
    <property type="molecule type" value="Genomic_DNA"/>
</dbReference>
<dbReference type="Proteomes" id="UP000799324">
    <property type="component" value="Unassembled WGS sequence"/>
</dbReference>
<accession>A0A6A6T8N8</accession>
<name>A0A6A6T8N8_9PLEO</name>
<sequence length="498" mass="57137">MSHVPSDQLQSGLFRLPRELRDEIYAHYLLEEDGYFYDFESRRMLRNSDTVSNELKANEPTSKELVPRSSALSLTCRRAADELRWVALRTDSVTFIPGYSEHYEGEYKGIKSRAGRFECLLKYVQVTKMDIMVYAKKLLTPEILGEIETRYPGLSKHFRAPLTAASMEEQGSFDTQWFLPNLFNNDEFGLALSIDFHDALQFALELIRGHDHFDQLAKKALEPLPPKTLQHVNMDNRRHRNLFSATSLSTILDWHPAPWAIPSDTELSSIEQLLTEPKPKAECIVLADTFQYTERDLDFSRGFEGVRWHFSACAVTLGFLKLYPPQKLRRIKIREDCKSVSYPERHFQALGFYMKENPSLRIEVHIGPWMNMLPVGWEGIMDRRNVNGSISGDCALLVFATWLGELIKLPSHGLPADRVLVILEGQCSMSLELWDKMKQAAGLQEAMIRLSHEQGLELPHYQADPQAQARRTAQYFRLPCHLPDAFSRWSKTSSKGGP</sequence>
<dbReference type="OrthoDB" id="3799754at2759"/>
<proteinExistence type="predicted"/>
<dbReference type="AlphaFoldDB" id="A0A6A6T8N8"/>
<reference evidence="1" key="1">
    <citation type="journal article" date="2020" name="Stud. Mycol.">
        <title>101 Dothideomycetes genomes: a test case for predicting lifestyles and emergence of pathogens.</title>
        <authorList>
            <person name="Haridas S."/>
            <person name="Albert R."/>
            <person name="Binder M."/>
            <person name="Bloem J."/>
            <person name="Labutti K."/>
            <person name="Salamov A."/>
            <person name="Andreopoulos B."/>
            <person name="Baker S."/>
            <person name="Barry K."/>
            <person name="Bills G."/>
            <person name="Bluhm B."/>
            <person name="Cannon C."/>
            <person name="Castanera R."/>
            <person name="Culley D."/>
            <person name="Daum C."/>
            <person name="Ezra D."/>
            <person name="Gonzalez J."/>
            <person name="Henrissat B."/>
            <person name="Kuo A."/>
            <person name="Liang C."/>
            <person name="Lipzen A."/>
            <person name="Lutzoni F."/>
            <person name="Magnuson J."/>
            <person name="Mondo S."/>
            <person name="Nolan M."/>
            <person name="Ohm R."/>
            <person name="Pangilinan J."/>
            <person name="Park H.-J."/>
            <person name="Ramirez L."/>
            <person name="Alfaro M."/>
            <person name="Sun H."/>
            <person name="Tritt A."/>
            <person name="Yoshinaga Y."/>
            <person name="Zwiers L.-H."/>
            <person name="Turgeon B."/>
            <person name="Goodwin S."/>
            <person name="Spatafora J."/>
            <person name="Crous P."/>
            <person name="Grigoriev I."/>
        </authorList>
    </citation>
    <scope>NUCLEOTIDE SEQUENCE</scope>
    <source>
        <strain evidence="1">CBS 122681</strain>
    </source>
</reference>
<organism evidence="1 2">
    <name type="scientific">Lophiostoma macrostomum CBS 122681</name>
    <dbReference type="NCBI Taxonomy" id="1314788"/>
    <lineage>
        <taxon>Eukaryota</taxon>
        <taxon>Fungi</taxon>
        <taxon>Dikarya</taxon>
        <taxon>Ascomycota</taxon>
        <taxon>Pezizomycotina</taxon>
        <taxon>Dothideomycetes</taxon>
        <taxon>Pleosporomycetidae</taxon>
        <taxon>Pleosporales</taxon>
        <taxon>Lophiostomataceae</taxon>
        <taxon>Lophiostoma</taxon>
    </lineage>
</organism>
<gene>
    <name evidence="1" type="ORF">K491DRAFT_757665</name>
</gene>
<protein>
    <submittedName>
        <fullName evidence="1">Uncharacterized protein</fullName>
    </submittedName>
</protein>
<evidence type="ECO:0000313" key="1">
    <source>
        <dbReference type="EMBL" id="KAF2656299.1"/>
    </source>
</evidence>